<dbReference type="PANTHER" id="PTHR31692">
    <property type="entry name" value="EXPANSIN-B3"/>
    <property type="match status" value="1"/>
</dbReference>
<protein>
    <submittedName>
        <fullName evidence="6">Uncharacterized protein</fullName>
    </submittedName>
</protein>
<comment type="caution">
    <text evidence="6">The sequence shown here is derived from an EMBL/GenBank/DDBJ whole genome shotgun (WGS) entry which is preliminary data.</text>
</comment>
<evidence type="ECO:0000259" key="5">
    <source>
        <dbReference type="PROSITE" id="PS50843"/>
    </source>
</evidence>
<dbReference type="GO" id="GO:0009653">
    <property type="term" value="P:anatomical structure morphogenesis"/>
    <property type="evidence" value="ECO:0007669"/>
    <property type="project" value="UniProtKB-ARBA"/>
</dbReference>
<dbReference type="PANTHER" id="PTHR31692:SF56">
    <property type="entry name" value="EXPANSIN-B2-RELATED"/>
    <property type="match status" value="1"/>
</dbReference>
<dbReference type="SUPFAM" id="SSF49590">
    <property type="entry name" value="PHL pollen allergen"/>
    <property type="match status" value="1"/>
</dbReference>
<dbReference type="InterPro" id="IPR007117">
    <property type="entry name" value="Expansin_CBD"/>
</dbReference>
<feature type="domain" description="Expansin-like EG45" evidence="4">
    <location>
        <begin position="56"/>
        <end position="157"/>
    </location>
</feature>
<organism evidence="6 7">
    <name type="scientific">Penstemon smallii</name>
    <dbReference type="NCBI Taxonomy" id="265156"/>
    <lineage>
        <taxon>Eukaryota</taxon>
        <taxon>Viridiplantae</taxon>
        <taxon>Streptophyta</taxon>
        <taxon>Embryophyta</taxon>
        <taxon>Tracheophyta</taxon>
        <taxon>Spermatophyta</taxon>
        <taxon>Magnoliopsida</taxon>
        <taxon>eudicotyledons</taxon>
        <taxon>Gunneridae</taxon>
        <taxon>Pentapetalae</taxon>
        <taxon>asterids</taxon>
        <taxon>lamiids</taxon>
        <taxon>Lamiales</taxon>
        <taxon>Plantaginaceae</taxon>
        <taxon>Cheloneae</taxon>
        <taxon>Penstemon</taxon>
    </lineage>
</organism>
<evidence type="ECO:0000256" key="2">
    <source>
        <dbReference type="ARBA" id="ARBA00022525"/>
    </source>
</evidence>
<dbReference type="EMBL" id="JBJXBP010000003">
    <property type="protein sequence ID" value="KAL3839413.1"/>
    <property type="molecule type" value="Genomic_DNA"/>
</dbReference>
<comment type="subcellular location">
    <subcellularLocation>
        <location evidence="1">Secreted</location>
    </subcellularLocation>
</comment>
<evidence type="ECO:0000256" key="3">
    <source>
        <dbReference type="RuleBase" id="RU003460"/>
    </source>
</evidence>
<dbReference type="Gene3D" id="2.60.40.760">
    <property type="entry name" value="Expansin, cellulose-binding-like domain"/>
    <property type="match status" value="1"/>
</dbReference>
<dbReference type="PRINTS" id="PR01225">
    <property type="entry name" value="EXPANSNFAMLY"/>
</dbReference>
<gene>
    <name evidence="6" type="ORF">ACJIZ3_024004</name>
</gene>
<evidence type="ECO:0000313" key="7">
    <source>
        <dbReference type="Proteomes" id="UP001634393"/>
    </source>
</evidence>
<accession>A0ABD3TT36</accession>
<dbReference type="Pfam" id="PF03330">
    <property type="entry name" value="DPBB_1"/>
    <property type="match status" value="1"/>
</dbReference>
<evidence type="ECO:0000313" key="6">
    <source>
        <dbReference type="EMBL" id="KAL3839413.1"/>
    </source>
</evidence>
<dbReference type="Gene3D" id="2.40.40.10">
    <property type="entry name" value="RlpA-like domain"/>
    <property type="match status" value="1"/>
</dbReference>
<evidence type="ECO:0000256" key="1">
    <source>
        <dbReference type="ARBA" id="ARBA00004613"/>
    </source>
</evidence>
<dbReference type="InterPro" id="IPR036749">
    <property type="entry name" value="Expansin_CBD_sf"/>
</dbReference>
<reference evidence="6 7" key="1">
    <citation type="submission" date="2024-12" db="EMBL/GenBank/DDBJ databases">
        <title>The unique morphological basis and parallel evolutionary history of personate flowers in Penstemon.</title>
        <authorList>
            <person name="Depatie T.H."/>
            <person name="Wessinger C.A."/>
        </authorList>
    </citation>
    <scope>NUCLEOTIDE SEQUENCE [LARGE SCALE GENOMIC DNA]</scope>
    <source>
        <strain evidence="6">WTNN_2</strain>
        <tissue evidence="6">Leaf</tissue>
    </source>
</reference>
<name>A0ABD3TT36_9LAMI</name>
<dbReference type="Proteomes" id="UP001634393">
    <property type="component" value="Unassembled WGS sequence"/>
</dbReference>
<dbReference type="InterPro" id="IPR007118">
    <property type="entry name" value="Expan_Lol_pI"/>
</dbReference>
<dbReference type="InterPro" id="IPR005795">
    <property type="entry name" value="LolPI"/>
</dbReference>
<dbReference type="PROSITE" id="PS50842">
    <property type="entry name" value="EXPANSIN_EG45"/>
    <property type="match status" value="1"/>
</dbReference>
<dbReference type="InterPro" id="IPR036908">
    <property type="entry name" value="RlpA-like_sf"/>
</dbReference>
<dbReference type="PROSITE" id="PS50843">
    <property type="entry name" value="EXPANSIN_CBD"/>
    <property type="match status" value="1"/>
</dbReference>
<feature type="domain" description="Expansin-like CBD" evidence="5">
    <location>
        <begin position="169"/>
        <end position="250"/>
    </location>
</feature>
<proteinExistence type="inferred from homology"/>
<dbReference type="InterPro" id="IPR007112">
    <property type="entry name" value="Expansin/allergen_DPBB_dom"/>
</dbReference>
<dbReference type="Pfam" id="PF01357">
    <property type="entry name" value="Expansin_C"/>
    <property type="match status" value="1"/>
</dbReference>
<keyword evidence="2" id="KW-0964">Secreted</keyword>
<dbReference type="SUPFAM" id="SSF50685">
    <property type="entry name" value="Barwin-like endoglucanases"/>
    <property type="match status" value="1"/>
</dbReference>
<dbReference type="InterPro" id="IPR009009">
    <property type="entry name" value="RlpA-like_DPBB"/>
</dbReference>
<comment type="similarity">
    <text evidence="3">Belongs to the expansin family.</text>
</comment>
<dbReference type="PRINTS" id="PR00829">
    <property type="entry name" value="LOLP1ALLERGN"/>
</dbReference>
<keyword evidence="7" id="KW-1185">Reference proteome</keyword>
<evidence type="ECO:0000259" key="4">
    <source>
        <dbReference type="PROSITE" id="PS50842"/>
    </source>
</evidence>
<dbReference type="GO" id="GO:0005576">
    <property type="term" value="C:extracellular region"/>
    <property type="evidence" value="ECO:0007669"/>
    <property type="project" value="UniProtKB-SubCell"/>
</dbReference>
<sequence>MNFFYKLSKSLNSLRLKTPTTFDCKLITDFFQKSQKKKFNHEFVENITLNIFIFVGGACGLDNDVANAPYYGLIAAGNQKIFKHGNGCGTYPSCSGRPITVTITDECPGACNNQPFHFDLNGKAFGYLAKRGHDYALRKMRIIDVEYKRVPCHYKANIAFKIDIGSNPYYVAFAVENVNIDGDLASISIKPWNGNWLAMKQSWGATWMVGIPIGIKGPFIVTITTIESRRLITAYNVIPANWAPGKQYYSKVNF</sequence>
<dbReference type="AlphaFoldDB" id="A0ABD3TT36"/>